<evidence type="ECO:0000256" key="2">
    <source>
        <dbReference type="ARBA" id="ARBA00022490"/>
    </source>
</evidence>
<dbReference type="PANTHER" id="PTHR43134">
    <property type="entry name" value="SIGNAL RECOGNITION PARTICLE RECEPTOR SUBUNIT ALPHA"/>
    <property type="match status" value="1"/>
</dbReference>
<comment type="function">
    <text evidence="9">Involved in targeting and insertion of nascent membrane proteins into the cytoplasmic membrane. Acts as a receptor for the complex formed by the signal recognition particle (SRP) and the ribosome-nascent chain (RNC).</text>
</comment>
<dbReference type="SUPFAM" id="SSF52540">
    <property type="entry name" value="P-loop containing nucleoside triphosphate hydrolases"/>
    <property type="match status" value="1"/>
</dbReference>
<proteinExistence type="inferred from homology"/>
<comment type="similarity">
    <text evidence="9">Belongs to the GTP-binding SRP family. FtsY subfamily.</text>
</comment>
<dbReference type="InterPro" id="IPR004390">
    <property type="entry name" value="SR_rcpt_FtsY"/>
</dbReference>
<keyword evidence="3 9" id="KW-0547">Nucleotide-binding</keyword>
<dbReference type="InterPro" id="IPR000897">
    <property type="entry name" value="SRP54_GTPase_dom"/>
</dbReference>
<dbReference type="SMART" id="SM00963">
    <property type="entry name" value="SRP54_N"/>
    <property type="match status" value="1"/>
</dbReference>
<dbReference type="Proteomes" id="UP001225134">
    <property type="component" value="Unassembled WGS sequence"/>
</dbReference>
<evidence type="ECO:0000256" key="3">
    <source>
        <dbReference type="ARBA" id="ARBA00022741"/>
    </source>
</evidence>
<evidence type="ECO:0000313" key="11">
    <source>
        <dbReference type="EMBL" id="MDK9580732.1"/>
    </source>
</evidence>
<evidence type="ECO:0000313" key="12">
    <source>
        <dbReference type="Proteomes" id="UP001225134"/>
    </source>
</evidence>
<keyword evidence="4 9" id="KW-0378">Hydrolase</keyword>
<dbReference type="SMART" id="SM00962">
    <property type="entry name" value="SRP54"/>
    <property type="match status" value="1"/>
</dbReference>
<comment type="caution">
    <text evidence="11">The sequence shown here is derived from an EMBL/GenBank/DDBJ whole genome shotgun (WGS) entry which is preliminary data.</text>
</comment>
<comment type="catalytic activity">
    <reaction evidence="8 9">
        <text>GTP + H2O = GDP + phosphate + H(+)</text>
        <dbReference type="Rhea" id="RHEA:19669"/>
        <dbReference type="ChEBI" id="CHEBI:15377"/>
        <dbReference type="ChEBI" id="CHEBI:15378"/>
        <dbReference type="ChEBI" id="CHEBI:37565"/>
        <dbReference type="ChEBI" id="CHEBI:43474"/>
        <dbReference type="ChEBI" id="CHEBI:58189"/>
        <dbReference type="EC" id="3.6.5.4"/>
    </reaction>
</comment>
<dbReference type="InterPro" id="IPR013822">
    <property type="entry name" value="Signal_recog_particl_SRP54_hlx"/>
</dbReference>
<organism evidence="11 12">
    <name type="scientific">Sneathia sanguinegens</name>
    <dbReference type="NCBI Taxonomy" id="40543"/>
    <lineage>
        <taxon>Bacteria</taxon>
        <taxon>Fusobacteriati</taxon>
        <taxon>Fusobacteriota</taxon>
        <taxon>Fusobacteriia</taxon>
        <taxon>Fusobacteriales</taxon>
        <taxon>Leptotrichiaceae</taxon>
        <taxon>Sneathia</taxon>
    </lineage>
</organism>
<sequence>MSLLKPKKGFFSKLKEFFMGQSISDDLYDNLEELLIQSDIGIKTTTNIIEELSKYKYKESSEIYNKLEEILIEKLNIFNNNSLNIERNKKNILLIVGVNGVGKTTSIGKIANMLKNKNYSVVIGAADTFRAAAIEQLEEWGERTNTRVISQRKGTDPAAVVFDTINYLNAENIEVGIIDTAGRLHNKKGLMDELAKIKKIIETKTTNANIETLLVIDATTGQNGLEQARIFNEITAISGIILTKYDGTAKGGIIFPIIDEIKKPVKFIGVGEGINDLKIFDAKEFVKEIFNK</sequence>
<feature type="binding site" evidence="9">
    <location>
        <begin position="243"/>
        <end position="246"/>
    </location>
    <ligand>
        <name>GTP</name>
        <dbReference type="ChEBI" id="CHEBI:37565"/>
    </ligand>
</feature>
<comment type="subunit">
    <text evidence="9">Part of the signal recognition particle protein translocation system, which is composed of SRP and FtsY.</text>
</comment>
<keyword evidence="5 9" id="KW-0342">GTP-binding</keyword>
<dbReference type="InterPro" id="IPR003593">
    <property type="entry name" value="AAA+_ATPase"/>
</dbReference>
<gene>
    <name evidence="9 11" type="primary">ftsY</name>
    <name evidence="11" type="ORF">QQA45_04285</name>
</gene>
<dbReference type="EMBL" id="JASSPP010000006">
    <property type="protein sequence ID" value="MDK9580732.1"/>
    <property type="molecule type" value="Genomic_DNA"/>
</dbReference>
<evidence type="ECO:0000259" key="10">
    <source>
        <dbReference type="PROSITE" id="PS00300"/>
    </source>
</evidence>
<dbReference type="InterPro" id="IPR027417">
    <property type="entry name" value="P-loop_NTPase"/>
</dbReference>
<evidence type="ECO:0000256" key="7">
    <source>
        <dbReference type="ARBA" id="ARBA00023170"/>
    </source>
</evidence>
<comment type="subcellular location">
    <subcellularLocation>
        <location evidence="9">Cell membrane</location>
        <topology evidence="9">Peripheral membrane protein</topology>
        <orientation evidence="9">Cytoplasmic side</orientation>
    </subcellularLocation>
    <subcellularLocation>
        <location evidence="9">Cytoplasm</location>
    </subcellularLocation>
</comment>
<evidence type="ECO:0000256" key="6">
    <source>
        <dbReference type="ARBA" id="ARBA00023136"/>
    </source>
</evidence>
<accession>A0ABT7HJN0</accession>
<keyword evidence="12" id="KW-1185">Reference proteome</keyword>
<dbReference type="Gene3D" id="3.40.50.300">
    <property type="entry name" value="P-loop containing nucleotide triphosphate hydrolases"/>
    <property type="match status" value="1"/>
</dbReference>
<dbReference type="InterPro" id="IPR042101">
    <property type="entry name" value="SRP54_N_sf"/>
</dbReference>
<dbReference type="NCBIfam" id="TIGR00064">
    <property type="entry name" value="ftsY"/>
    <property type="match status" value="1"/>
</dbReference>
<dbReference type="Pfam" id="PF00448">
    <property type="entry name" value="SRP54"/>
    <property type="match status" value="1"/>
</dbReference>
<keyword evidence="2 9" id="KW-0963">Cytoplasm</keyword>
<feature type="binding site" evidence="9">
    <location>
        <begin position="179"/>
        <end position="183"/>
    </location>
    <ligand>
        <name>GTP</name>
        <dbReference type="ChEBI" id="CHEBI:37565"/>
    </ligand>
</feature>
<evidence type="ECO:0000256" key="8">
    <source>
        <dbReference type="ARBA" id="ARBA00048027"/>
    </source>
</evidence>
<evidence type="ECO:0000256" key="1">
    <source>
        <dbReference type="ARBA" id="ARBA00022475"/>
    </source>
</evidence>
<dbReference type="HAMAP" id="MF_00920">
    <property type="entry name" value="FtsY"/>
    <property type="match status" value="1"/>
</dbReference>
<evidence type="ECO:0000256" key="5">
    <source>
        <dbReference type="ARBA" id="ARBA00023134"/>
    </source>
</evidence>
<dbReference type="CDD" id="cd17874">
    <property type="entry name" value="FtsY"/>
    <property type="match status" value="1"/>
</dbReference>
<dbReference type="RefSeq" id="WP_066728849.1">
    <property type="nucleotide sequence ID" value="NZ_CAMPUK010000006.1"/>
</dbReference>
<feature type="binding site" evidence="9">
    <location>
        <begin position="97"/>
        <end position="104"/>
    </location>
    <ligand>
        <name>GTP</name>
        <dbReference type="ChEBI" id="CHEBI:37565"/>
    </ligand>
</feature>
<dbReference type="Gene3D" id="1.20.120.140">
    <property type="entry name" value="Signal recognition particle SRP54, nucleotide-binding domain"/>
    <property type="match status" value="1"/>
</dbReference>
<feature type="domain" description="SRP54-type proteins GTP-binding" evidence="10">
    <location>
        <begin position="264"/>
        <end position="277"/>
    </location>
</feature>
<name>A0ABT7HJN0_9FUSO</name>
<reference evidence="11 12" key="1">
    <citation type="submission" date="2023-06" db="EMBL/GenBank/DDBJ databases">
        <title>Antibody response to the Sneathia vaginalis cytopathogenic toxin A during pregnancy.</title>
        <authorList>
            <person name="Mccoy Z.T."/>
            <person name="Serrano M.G."/>
            <person name="Spaine K."/>
            <person name="Edwards D.J."/>
            <person name="Buck G.A."/>
            <person name="Jefferson K."/>
        </authorList>
    </citation>
    <scope>NUCLEOTIDE SEQUENCE [LARGE SCALE GENOMIC DNA]</scope>
    <source>
        <strain evidence="11 12">CCUG 42621</strain>
    </source>
</reference>
<dbReference type="InterPro" id="IPR036225">
    <property type="entry name" value="SRP/SRP_N"/>
</dbReference>
<protein>
    <recommendedName>
        <fullName evidence="9">Signal recognition particle receptor FtsY</fullName>
        <shortName evidence="9">SRP receptor</shortName>
        <ecNumber evidence="9">3.6.5.4</ecNumber>
    </recommendedName>
</protein>
<dbReference type="SUPFAM" id="SSF47364">
    <property type="entry name" value="Domain of the SRP/SRP receptor G-proteins"/>
    <property type="match status" value="1"/>
</dbReference>
<keyword evidence="6 9" id="KW-0472">Membrane</keyword>
<evidence type="ECO:0000256" key="4">
    <source>
        <dbReference type="ARBA" id="ARBA00022801"/>
    </source>
</evidence>
<keyword evidence="7 9" id="KW-0675">Receptor</keyword>
<evidence type="ECO:0000256" key="9">
    <source>
        <dbReference type="HAMAP-Rule" id="MF_00920"/>
    </source>
</evidence>
<dbReference type="SMART" id="SM00382">
    <property type="entry name" value="AAA"/>
    <property type="match status" value="1"/>
</dbReference>
<dbReference type="PANTHER" id="PTHR43134:SF1">
    <property type="entry name" value="SIGNAL RECOGNITION PARTICLE RECEPTOR SUBUNIT ALPHA"/>
    <property type="match status" value="1"/>
</dbReference>
<dbReference type="Pfam" id="PF02881">
    <property type="entry name" value="SRP54_N"/>
    <property type="match status" value="1"/>
</dbReference>
<keyword evidence="1 9" id="KW-1003">Cell membrane</keyword>
<dbReference type="PROSITE" id="PS00300">
    <property type="entry name" value="SRP54"/>
    <property type="match status" value="1"/>
</dbReference>
<dbReference type="EC" id="3.6.5.4" evidence="9"/>